<dbReference type="EMBL" id="CAJVPL010007626">
    <property type="protein sequence ID" value="CAG8670490.1"/>
    <property type="molecule type" value="Genomic_DNA"/>
</dbReference>
<accession>A0A9N9EE74</accession>
<proteinExistence type="predicted"/>
<evidence type="ECO:0000313" key="3">
    <source>
        <dbReference type="Proteomes" id="UP000789831"/>
    </source>
</evidence>
<dbReference type="PROSITE" id="PS51717">
    <property type="entry name" value="G_VLIG"/>
    <property type="match status" value="1"/>
</dbReference>
<feature type="non-terminal residue" evidence="2">
    <location>
        <position position="1"/>
    </location>
</feature>
<gene>
    <name evidence="2" type="ORF">AGERDE_LOCUS12232</name>
</gene>
<comment type="caution">
    <text evidence="2">The sequence shown here is derived from an EMBL/GenBank/DDBJ whole genome shotgun (WGS) entry which is preliminary data.</text>
</comment>
<name>A0A9N9EE74_9GLOM</name>
<dbReference type="OrthoDB" id="2303236at2759"/>
<keyword evidence="3" id="KW-1185">Reference proteome</keyword>
<evidence type="ECO:0000313" key="2">
    <source>
        <dbReference type="EMBL" id="CAG8670490.1"/>
    </source>
</evidence>
<dbReference type="GO" id="GO:0005525">
    <property type="term" value="F:GTP binding"/>
    <property type="evidence" value="ECO:0007669"/>
    <property type="project" value="InterPro"/>
</dbReference>
<dbReference type="Proteomes" id="UP000789831">
    <property type="component" value="Unassembled WGS sequence"/>
</dbReference>
<protein>
    <submittedName>
        <fullName evidence="2">13279_t:CDS:1</fullName>
    </submittedName>
</protein>
<dbReference type="AlphaFoldDB" id="A0A9N9EE74"/>
<feature type="domain" description="VLIG-type G" evidence="1">
    <location>
        <begin position="1"/>
        <end position="50"/>
    </location>
</feature>
<evidence type="ECO:0000259" key="1">
    <source>
        <dbReference type="PROSITE" id="PS51717"/>
    </source>
</evidence>
<reference evidence="2" key="1">
    <citation type="submission" date="2021-06" db="EMBL/GenBank/DDBJ databases">
        <authorList>
            <person name="Kallberg Y."/>
            <person name="Tangrot J."/>
            <person name="Rosling A."/>
        </authorList>
    </citation>
    <scope>NUCLEOTIDE SEQUENCE</scope>
    <source>
        <strain evidence="2">MT106</strain>
    </source>
</reference>
<dbReference type="InterPro" id="IPR030383">
    <property type="entry name" value="G_VLIG_dom"/>
</dbReference>
<organism evidence="2 3">
    <name type="scientific">Ambispora gerdemannii</name>
    <dbReference type="NCBI Taxonomy" id="144530"/>
    <lineage>
        <taxon>Eukaryota</taxon>
        <taxon>Fungi</taxon>
        <taxon>Fungi incertae sedis</taxon>
        <taxon>Mucoromycota</taxon>
        <taxon>Glomeromycotina</taxon>
        <taxon>Glomeromycetes</taxon>
        <taxon>Archaeosporales</taxon>
        <taxon>Ambisporaceae</taxon>
        <taxon>Ambispora</taxon>
    </lineage>
</organism>
<sequence length="510" mass="60454">AYAPPSEQYHEDVTKLYKDILDACKHSHNKIEFKAIFNEYPIKDRKLAGEKQPGRPTEKTITDKIWKSLQELARSKENVLPAKRKISKELEIEYENVSDFCRRFQDNKIPQTLNAEHIKNIKNIFSSKKYERITLMLEEKLAVLGRVMLREKKRDHFETGMVRELKNKINETITNTFRFRRNDEDLPFSIWDAHFFALGKFHEEMEKAQKKWDEKNNPIVILEQRQHEYKTLINHRLLYVLNLSWTINNQQVRLKYFEKLAEEVQNGETANAISPNRRHVITSVRKYQNIEEIKNFVKHYLAQVGGVEYEMRQGTSEMTESDLDMLRDTMMRSLEAQRNTVKFIPVLFQKLSEDEDVMKRLGCTTHCYWCGALCWGGREHNENMDDTRRHHTCHQPGGLGRTQDKNTKYLSAKTCHKILDETIVHFVDHPNGMKWSEAKSKHFDDWIFATHAETQFNNLMCWFFEKLHKKLAKVYSDCEPALQENLQENNCMNLDYQEIMSKIKLDLGQL</sequence>